<evidence type="ECO:0000256" key="2">
    <source>
        <dbReference type="ARBA" id="ARBA00006275"/>
    </source>
</evidence>
<evidence type="ECO:0000313" key="9">
    <source>
        <dbReference type="Proteomes" id="UP001144347"/>
    </source>
</evidence>
<keyword evidence="4" id="KW-0472">Membrane</keyword>
<feature type="domain" description="SusD-like N-terminal" evidence="7">
    <location>
        <begin position="27"/>
        <end position="232"/>
    </location>
</feature>
<sequence length="489" mass="53507">MLHINKNTIKFVSILFISMVLNGCKKDFLDINPKGKLIAQKTSDYDLLLNDQALTLVTPASHILMSDEVAGSSPAFSSLGAGIGTLADQKAFKWEDDIYVQGDNASEISLLVKGIYTNNKIINEVMTSEGGTDAQKKAILAEALAGRAWANFVLINLYGKPYNTNSSLTDLGIPLLKTADVTQTKFTRATVQEAYDLIIADLNQAIPDLSATVVSRVRMSKAAAKALLAKVYVFMGKFDQALPLLNGSISDLTGAEVPVGLYNFSTELAAGGAFYPSNPIVGPPRNDPNKDKEIVFLRYTPNYYSYVFSGAVISPEASALFKASDLRKQFLTPYSFGMASVYPLGMLRTYGKGYSSMGITVPDMYLLRAECRSRLGDLPGAATDMQAFRLNRMPAADAAVPAGVSGDQVTLTKFILEERIREFAVNGDRWFDMRRLSVDPVYKSTVGTTHRIYDNSGAVTATYTLRPERLTFRFPLYIMNANPDMPQNP</sequence>
<dbReference type="InterPro" id="IPR012944">
    <property type="entry name" value="SusD_RagB_dom"/>
</dbReference>
<evidence type="ECO:0000256" key="1">
    <source>
        <dbReference type="ARBA" id="ARBA00004442"/>
    </source>
</evidence>
<evidence type="ECO:0000256" key="3">
    <source>
        <dbReference type="ARBA" id="ARBA00022729"/>
    </source>
</evidence>
<gene>
    <name evidence="8" type="ORF">O0955_09155</name>
</gene>
<reference evidence="8" key="1">
    <citation type="submission" date="2022-12" db="EMBL/GenBank/DDBJ databases">
        <title>Genome sequence of HCMS5-2.</title>
        <authorList>
            <person name="Woo H."/>
        </authorList>
    </citation>
    <scope>NUCLEOTIDE SEQUENCE</scope>
    <source>
        <strain evidence="8">HCMS5-2</strain>
    </source>
</reference>
<dbReference type="Proteomes" id="UP001144347">
    <property type="component" value="Unassembled WGS sequence"/>
</dbReference>
<keyword evidence="5" id="KW-0998">Cell outer membrane</keyword>
<feature type="domain" description="RagB/SusD" evidence="6">
    <location>
        <begin position="363"/>
        <end position="489"/>
    </location>
</feature>
<dbReference type="InterPro" id="IPR033985">
    <property type="entry name" value="SusD-like_N"/>
</dbReference>
<protein>
    <submittedName>
        <fullName evidence="8">RagB/SusD family nutrient uptake outer membrane protein</fullName>
    </submittedName>
</protein>
<proteinExistence type="inferred from homology"/>
<accession>A0ABT4LAI3</accession>
<evidence type="ECO:0000313" key="8">
    <source>
        <dbReference type="EMBL" id="MCZ4244173.1"/>
    </source>
</evidence>
<dbReference type="RefSeq" id="WP_269427247.1">
    <property type="nucleotide sequence ID" value="NZ_JAPWGM010000003.1"/>
</dbReference>
<dbReference type="SUPFAM" id="SSF48452">
    <property type="entry name" value="TPR-like"/>
    <property type="match status" value="1"/>
</dbReference>
<keyword evidence="3" id="KW-0732">Signal</keyword>
<dbReference type="InterPro" id="IPR011990">
    <property type="entry name" value="TPR-like_helical_dom_sf"/>
</dbReference>
<organism evidence="8 9">
    <name type="scientific">Pedobacter punctiformis</name>
    <dbReference type="NCBI Taxonomy" id="3004097"/>
    <lineage>
        <taxon>Bacteria</taxon>
        <taxon>Pseudomonadati</taxon>
        <taxon>Bacteroidota</taxon>
        <taxon>Sphingobacteriia</taxon>
        <taxon>Sphingobacteriales</taxon>
        <taxon>Sphingobacteriaceae</taxon>
        <taxon>Pedobacter</taxon>
    </lineage>
</organism>
<dbReference type="Pfam" id="PF14322">
    <property type="entry name" value="SusD-like_3"/>
    <property type="match status" value="1"/>
</dbReference>
<evidence type="ECO:0000256" key="5">
    <source>
        <dbReference type="ARBA" id="ARBA00023237"/>
    </source>
</evidence>
<comment type="subcellular location">
    <subcellularLocation>
        <location evidence="1">Cell outer membrane</location>
    </subcellularLocation>
</comment>
<comment type="similarity">
    <text evidence="2">Belongs to the SusD family.</text>
</comment>
<evidence type="ECO:0000259" key="6">
    <source>
        <dbReference type="Pfam" id="PF07980"/>
    </source>
</evidence>
<evidence type="ECO:0000259" key="7">
    <source>
        <dbReference type="Pfam" id="PF14322"/>
    </source>
</evidence>
<evidence type="ECO:0000256" key="4">
    <source>
        <dbReference type="ARBA" id="ARBA00023136"/>
    </source>
</evidence>
<dbReference type="Pfam" id="PF07980">
    <property type="entry name" value="SusD_RagB"/>
    <property type="match status" value="1"/>
</dbReference>
<name>A0ABT4LAI3_9SPHI</name>
<comment type="caution">
    <text evidence="8">The sequence shown here is derived from an EMBL/GenBank/DDBJ whole genome shotgun (WGS) entry which is preliminary data.</text>
</comment>
<dbReference type="EMBL" id="JAPWGM010000003">
    <property type="protein sequence ID" value="MCZ4244173.1"/>
    <property type="molecule type" value="Genomic_DNA"/>
</dbReference>
<dbReference type="Gene3D" id="1.25.40.390">
    <property type="match status" value="2"/>
</dbReference>
<keyword evidence="9" id="KW-1185">Reference proteome</keyword>